<comment type="caution">
    <text evidence="1">The sequence shown here is derived from an EMBL/GenBank/DDBJ whole genome shotgun (WGS) entry which is preliminary data.</text>
</comment>
<organism evidence="1 2">
    <name type="scientific">Crotalaria pallida</name>
    <name type="common">Smooth rattlebox</name>
    <name type="synonym">Crotalaria striata</name>
    <dbReference type="NCBI Taxonomy" id="3830"/>
    <lineage>
        <taxon>Eukaryota</taxon>
        <taxon>Viridiplantae</taxon>
        <taxon>Streptophyta</taxon>
        <taxon>Embryophyta</taxon>
        <taxon>Tracheophyta</taxon>
        <taxon>Spermatophyta</taxon>
        <taxon>Magnoliopsida</taxon>
        <taxon>eudicotyledons</taxon>
        <taxon>Gunneridae</taxon>
        <taxon>Pentapetalae</taxon>
        <taxon>rosids</taxon>
        <taxon>fabids</taxon>
        <taxon>Fabales</taxon>
        <taxon>Fabaceae</taxon>
        <taxon>Papilionoideae</taxon>
        <taxon>50 kb inversion clade</taxon>
        <taxon>genistoids sensu lato</taxon>
        <taxon>core genistoids</taxon>
        <taxon>Crotalarieae</taxon>
        <taxon>Crotalaria</taxon>
    </lineage>
</organism>
<sequence length="175" mass="20318">MVLLSLRIQPKPRLPAAGPMQKTHRTDVEVPAAPPNVIPSQTTLVPPVLNGRHVSRENQQKRWQGTKLVDPVTLLDLYPPLYPARVPHSSPLHHIYHHHSRVEVTRPPPFKRRRESPIRPKRHCQIFPEIRMGIRFLTILEVELRECGTNEGFKIRLSEKEMEEDVVRALRMLKD</sequence>
<evidence type="ECO:0000313" key="2">
    <source>
        <dbReference type="Proteomes" id="UP001372338"/>
    </source>
</evidence>
<name>A0AAN9HW10_CROPI</name>
<proteinExistence type="predicted"/>
<evidence type="ECO:0000313" key="1">
    <source>
        <dbReference type="EMBL" id="KAK7247263.1"/>
    </source>
</evidence>
<keyword evidence="2" id="KW-1185">Reference proteome</keyword>
<gene>
    <name evidence="1" type="ORF">RIF29_42143</name>
</gene>
<protein>
    <submittedName>
        <fullName evidence="1">Uncharacterized protein</fullName>
    </submittedName>
</protein>
<dbReference type="AlphaFoldDB" id="A0AAN9HW10"/>
<reference evidence="1 2" key="1">
    <citation type="submission" date="2024-01" db="EMBL/GenBank/DDBJ databases">
        <title>The genomes of 5 underutilized Papilionoideae crops provide insights into root nodulation and disease resistanc.</title>
        <authorList>
            <person name="Yuan L."/>
        </authorList>
    </citation>
    <scope>NUCLEOTIDE SEQUENCE [LARGE SCALE GENOMIC DNA]</scope>
    <source>
        <strain evidence="1">ZHUSHIDOU_FW_LH</strain>
        <tissue evidence="1">Leaf</tissue>
    </source>
</reference>
<dbReference type="EMBL" id="JAYWIO010000008">
    <property type="protein sequence ID" value="KAK7247263.1"/>
    <property type="molecule type" value="Genomic_DNA"/>
</dbReference>
<dbReference type="Proteomes" id="UP001372338">
    <property type="component" value="Unassembled WGS sequence"/>
</dbReference>
<accession>A0AAN9HW10</accession>